<keyword evidence="3" id="KW-1185">Reference proteome</keyword>
<dbReference type="AlphaFoldDB" id="A0AAV7M611"/>
<evidence type="ECO:0000256" key="1">
    <source>
        <dbReference type="SAM" id="MobiDB-lite"/>
    </source>
</evidence>
<dbReference type="Proteomes" id="UP001066276">
    <property type="component" value="Chromosome 10"/>
</dbReference>
<evidence type="ECO:0000313" key="2">
    <source>
        <dbReference type="EMBL" id="KAJ1097999.1"/>
    </source>
</evidence>
<dbReference type="EMBL" id="JANPWB010000014">
    <property type="protein sequence ID" value="KAJ1097999.1"/>
    <property type="molecule type" value="Genomic_DNA"/>
</dbReference>
<reference evidence="2" key="1">
    <citation type="journal article" date="2022" name="bioRxiv">
        <title>Sequencing and chromosome-scale assembly of the giantPleurodeles waltlgenome.</title>
        <authorList>
            <person name="Brown T."/>
            <person name="Elewa A."/>
            <person name="Iarovenko S."/>
            <person name="Subramanian E."/>
            <person name="Araus A.J."/>
            <person name="Petzold A."/>
            <person name="Susuki M."/>
            <person name="Suzuki K.-i.T."/>
            <person name="Hayashi T."/>
            <person name="Toyoda A."/>
            <person name="Oliveira C."/>
            <person name="Osipova E."/>
            <person name="Leigh N.D."/>
            <person name="Simon A."/>
            <person name="Yun M.H."/>
        </authorList>
    </citation>
    <scope>NUCLEOTIDE SEQUENCE</scope>
    <source>
        <strain evidence="2">20211129_DDA</strain>
        <tissue evidence="2">Liver</tissue>
    </source>
</reference>
<proteinExistence type="predicted"/>
<protein>
    <submittedName>
        <fullName evidence="2">Uncharacterized protein</fullName>
    </submittedName>
</protein>
<name>A0AAV7M611_PLEWA</name>
<accession>A0AAV7M611</accession>
<gene>
    <name evidence="2" type="ORF">NDU88_003115</name>
</gene>
<comment type="caution">
    <text evidence="2">The sequence shown here is derived from an EMBL/GenBank/DDBJ whole genome shotgun (WGS) entry which is preliminary data.</text>
</comment>
<sequence length="158" mass="16993">MLMEQVHKLLVSLRVSRTAGEHAGFYAPPGARENISGMSQAAKNAGGASSQVPGPVQSVPRCGWFGEIIQPSASWQNFCLDVLLIRIEPRCKRSGMPNKTEASRGRSQPPETYEVEEPKGLATPAGHMEAVTAAPTAPDLQSSIVTELTALIYHRKTV</sequence>
<feature type="region of interest" description="Disordered" evidence="1">
    <location>
        <begin position="93"/>
        <end position="117"/>
    </location>
</feature>
<evidence type="ECO:0000313" key="3">
    <source>
        <dbReference type="Proteomes" id="UP001066276"/>
    </source>
</evidence>
<organism evidence="2 3">
    <name type="scientific">Pleurodeles waltl</name>
    <name type="common">Iberian ribbed newt</name>
    <dbReference type="NCBI Taxonomy" id="8319"/>
    <lineage>
        <taxon>Eukaryota</taxon>
        <taxon>Metazoa</taxon>
        <taxon>Chordata</taxon>
        <taxon>Craniata</taxon>
        <taxon>Vertebrata</taxon>
        <taxon>Euteleostomi</taxon>
        <taxon>Amphibia</taxon>
        <taxon>Batrachia</taxon>
        <taxon>Caudata</taxon>
        <taxon>Salamandroidea</taxon>
        <taxon>Salamandridae</taxon>
        <taxon>Pleurodelinae</taxon>
        <taxon>Pleurodeles</taxon>
    </lineage>
</organism>